<comment type="caution">
    <text evidence="3">The sequence shown here is derived from an EMBL/GenBank/DDBJ whole genome shotgun (WGS) entry which is preliminary data.</text>
</comment>
<dbReference type="Pfam" id="PF01842">
    <property type="entry name" value="ACT"/>
    <property type="match status" value="1"/>
</dbReference>
<name>A0A5C8P371_9BACI</name>
<dbReference type="EMBL" id="VDUW01000001">
    <property type="protein sequence ID" value="TXL68085.1"/>
    <property type="molecule type" value="Genomic_DNA"/>
</dbReference>
<dbReference type="InterPro" id="IPR045865">
    <property type="entry name" value="ACT-like_dom_sf"/>
</dbReference>
<dbReference type="HAMAP" id="MF_00707">
    <property type="entry name" value="UPF0735"/>
    <property type="match status" value="1"/>
</dbReference>
<dbReference type="Proteomes" id="UP000321574">
    <property type="component" value="Unassembled WGS sequence"/>
</dbReference>
<comment type="similarity">
    <text evidence="1">Belongs to the UPF0735 family.</text>
</comment>
<dbReference type="RefSeq" id="WP_147665821.1">
    <property type="nucleotide sequence ID" value="NZ_VDUW01000001.1"/>
</dbReference>
<dbReference type="CDD" id="cd04888">
    <property type="entry name" value="ACT_PheB-BS"/>
    <property type="match status" value="1"/>
</dbReference>
<keyword evidence="4" id="KW-1185">Reference proteome</keyword>
<reference evidence="3 4" key="1">
    <citation type="submission" date="2019-06" db="EMBL/GenBank/DDBJ databases">
        <title>Cerasibacillus sp. nov., isolated from maize field.</title>
        <authorList>
            <person name="Lin S.-Y."/>
            <person name="Tsai C.-F."/>
            <person name="Young C.-C."/>
        </authorList>
    </citation>
    <scope>NUCLEOTIDE SEQUENCE [LARGE SCALE GENOMIC DNA]</scope>
    <source>
        <strain evidence="3 4">CC-CFT480</strain>
    </source>
</reference>
<dbReference type="PIRSF" id="PIRSF025624">
    <property type="entry name" value="ACT_PheB"/>
    <property type="match status" value="1"/>
</dbReference>
<dbReference type="Gene3D" id="3.30.70.260">
    <property type="match status" value="1"/>
</dbReference>
<dbReference type="PROSITE" id="PS51671">
    <property type="entry name" value="ACT"/>
    <property type="match status" value="1"/>
</dbReference>
<dbReference type="NCBIfam" id="NF003361">
    <property type="entry name" value="PRK04435.1"/>
    <property type="match status" value="1"/>
</dbReference>
<feature type="domain" description="ACT" evidence="2">
    <location>
        <begin position="72"/>
        <end position="147"/>
    </location>
</feature>
<dbReference type="InterPro" id="IPR002912">
    <property type="entry name" value="ACT_dom"/>
</dbReference>
<dbReference type="OrthoDB" id="9788773at2"/>
<gene>
    <name evidence="3" type="ORF">FHP05_03445</name>
</gene>
<dbReference type="SUPFAM" id="SSF55021">
    <property type="entry name" value="ACT-like"/>
    <property type="match status" value="1"/>
</dbReference>
<dbReference type="InterPro" id="IPR008310">
    <property type="entry name" value="UPF0735_ACT_dom-cont"/>
</dbReference>
<sequence length="149" mass="17209">MEEKKEKFFLVRHDVLPEAMLKTIKVKELLERGKAKTIYEAVQKVDLSRSAFYKYKDTVFPFHAMVKERMLTLFFHLEDRSGTLSNLLRIVADAGCNILTIHQTIPTLGKANVTLTLDISQINQNINTLIHDLKQMEFIERVDILSSES</sequence>
<protein>
    <recommendedName>
        <fullName evidence="1">UPF0735 ACT domain-containing protein FHP05_03445</fullName>
    </recommendedName>
</protein>
<accession>A0A5C8P371</accession>
<proteinExistence type="inferred from homology"/>
<evidence type="ECO:0000313" key="4">
    <source>
        <dbReference type="Proteomes" id="UP000321574"/>
    </source>
</evidence>
<evidence type="ECO:0000313" key="3">
    <source>
        <dbReference type="EMBL" id="TXL68085.1"/>
    </source>
</evidence>
<evidence type="ECO:0000259" key="2">
    <source>
        <dbReference type="PROSITE" id="PS51671"/>
    </source>
</evidence>
<organism evidence="3 4">
    <name type="scientific">Cerasibacillus terrae</name>
    <dbReference type="NCBI Taxonomy" id="2498845"/>
    <lineage>
        <taxon>Bacteria</taxon>
        <taxon>Bacillati</taxon>
        <taxon>Bacillota</taxon>
        <taxon>Bacilli</taxon>
        <taxon>Bacillales</taxon>
        <taxon>Bacillaceae</taxon>
        <taxon>Cerasibacillus</taxon>
    </lineage>
</organism>
<evidence type="ECO:0000256" key="1">
    <source>
        <dbReference type="HAMAP-Rule" id="MF_00707"/>
    </source>
</evidence>
<dbReference type="AlphaFoldDB" id="A0A5C8P371"/>